<dbReference type="Pfam" id="PF09903">
    <property type="entry name" value="DUF2130"/>
    <property type="match status" value="1"/>
</dbReference>
<protein>
    <submittedName>
        <fullName evidence="2">Coiled-coil protein</fullName>
    </submittedName>
</protein>
<accession>A0A0W0YLZ6</accession>
<dbReference type="OrthoDB" id="9765972at2"/>
<dbReference type="EMBL" id="LNYV01000015">
    <property type="protein sequence ID" value="KTD57953.1"/>
    <property type="molecule type" value="Genomic_DNA"/>
</dbReference>
<dbReference type="STRING" id="28087.Lsai_1475"/>
<name>A0A0W0YLZ6_9GAMM</name>
<sequence length="426" mass="48607">MSEPTIICPSCKTEIKLTESLAAPLIESTKKQFEEKIRLKDKEIYDKENAIRLKESELKEKQQKIDEQISKQVQEQLKIERTTISKEEASKAKIAFETELDKKSKDIFDLQEILKSRDEKLAIAQKAEADFIKKQRELDDTKREMELTIEKRISEGIDQARSMARQEIEESLNLKIREKEQTISSMQKQIEDLKRKAEQGSQQLQGEAQELAIESLLQTKFPFDSIEPVPKGEFGGDVIQQVKNSTGQVCGMILWESKRTKNWSDSWISKLKDDQRAAKAEIAVIVSQTLPQGIDSFELINGVWVTHPKAAFPVAMVLRQTLLEVSLARNSATGQQTKMEMVYDYLTGPRFRQRVEAIVDAFSSMQTDLEKERKVIMKQWAKRSEQIERVTSATIGMYGDLQGIAGKSLQEIEGLELRSLGSSSEK</sequence>
<dbReference type="InterPro" id="IPR019219">
    <property type="entry name" value="DUF2130"/>
</dbReference>
<dbReference type="eggNOG" id="COG4487">
    <property type="taxonomic scope" value="Bacteria"/>
</dbReference>
<keyword evidence="1" id="KW-0175">Coiled coil</keyword>
<dbReference type="Proteomes" id="UP000054621">
    <property type="component" value="Unassembled WGS sequence"/>
</dbReference>
<organism evidence="2 3">
    <name type="scientific">Legionella sainthelensi</name>
    <dbReference type="NCBI Taxonomy" id="28087"/>
    <lineage>
        <taxon>Bacteria</taxon>
        <taxon>Pseudomonadati</taxon>
        <taxon>Pseudomonadota</taxon>
        <taxon>Gammaproteobacteria</taxon>
        <taxon>Legionellales</taxon>
        <taxon>Legionellaceae</taxon>
        <taxon>Legionella</taxon>
    </lineage>
</organism>
<proteinExistence type="predicted"/>
<gene>
    <name evidence="2" type="ORF">Lsai_1475</name>
</gene>
<reference evidence="2 3" key="1">
    <citation type="submission" date="2015-11" db="EMBL/GenBank/DDBJ databases">
        <title>Genomic analysis of 38 Legionella species identifies large and diverse effector repertoires.</title>
        <authorList>
            <person name="Burstein D."/>
            <person name="Amaro F."/>
            <person name="Zusman T."/>
            <person name="Lifshitz Z."/>
            <person name="Cohen O."/>
            <person name="Gilbert J.A."/>
            <person name="Pupko T."/>
            <person name="Shuman H.A."/>
            <person name="Segal G."/>
        </authorList>
    </citation>
    <scope>NUCLEOTIDE SEQUENCE [LARGE SCALE GENOMIC DNA]</scope>
    <source>
        <strain evidence="2 3">Mt.St.Helens-4</strain>
    </source>
</reference>
<dbReference type="AlphaFoldDB" id="A0A0W0YLZ6"/>
<dbReference type="PATRIC" id="fig|28087.4.peg.1581"/>
<dbReference type="RefSeq" id="WP_027270843.1">
    <property type="nucleotide sequence ID" value="NZ_CAAAJE010000010.1"/>
</dbReference>
<feature type="coiled-coil region" evidence="1">
    <location>
        <begin position="169"/>
        <end position="214"/>
    </location>
</feature>
<evidence type="ECO:0000313" key="3">
    <source>
        <dbReference type="Proteomes" id="UP000054621"/>
    </source>
</evidence>
<evidence type="ECO:0000313" key="2">
    <source>
        <dbReference type="EMBL" id="KTD57953.1"/>
    </source>
</evidence>
<comment type="caution">
    <text evidence="2">The sequence shown here is derived from an EMBL/GenBank/DDBJ whole genome shotgun (WGS) entry which is preliminary data.</text>
</comment>
<evidence type="ECO:0000256" key="1">
    <source>
        <dbReference type="SAM" id="Coils"/>
    </source>
</evidence>